<dbReference type="InterPro" id="IPR047134">
    <property type="entry name" value="RNF4"/>
</dbReference>
<dbReference type="InterPro" id="IPR013083">
    <property type="entry name" value="Znf_RING/FYVE/PHD"/>
</dbReference>
<dbReference type="InterPro" id="IPR017907">
    <property type="entry name" value="Znf_RING_CS"/>
</dbReference>
<dbReference type="Proteomes" id="UP001345013">
    <property type="component" value="Unassembled WGS sequence"/>
</dbReference>
<dbReference type="Gene3D" id="3.30.40.10">
    <property type="entry name" value="Zinc/RING finger domain, C3HC4 (zinc finger)"/>
    <property type="match status" value="1"/>
</dbReference>
<name>A0ABR0JXG0_9EURO</name>
<dbReference type="EMBL" id="JAVRRG010000196">
    <property type="protein sequence ID" value="KAK5079439.1"/>
    <property type="molecule type" value="Genomic_DNA"/>
</dbReference>
<keyword evidence="3" id="KW-0862">Zinc</keyword>
<keyword evidence="8" id="KW-1185">Reference proteome</keyword>
<evidence type="ECO:0000313" key="8">
    <source>
        <dbReference type="Proteomes" id="UP001345013"/>
    </source>
</evidence>
<keyword evidence="5" id="KW-0175">Coiled coil</keyword>
<dbReference type="PANTHER" id="PTHR23041:SF78">
    <property type="entry name" value="E3 UBIQUITIN-PROTEIN LIGASE RNF4"/>
    <property type="match status" value="1"/>
</dbReference>
<feature type="coiled-coil region" evidence="5">
    <location>
        <begin position="136"/>
        <end position="170"/>
    </location>
</feature>
<dbReference type="SMART" id="SM00184">
    <property type="entry name" value="RING"/>
    <property type="match status" value="1"/>
</dbReference>
<dbReference type="Pfam" id="PF00097">
    <property type="entry name" value="zf-C3HC4"/>
    <property type="match status" value="1"/>
</dbReference>
<sequence>MTAWMVVLEASLVYPKQRQCSGGTEGLLDQSPRKVLKSRLNDSIRPNMTDDNVITIIDLDDDVDGEALDMCLESTKQDVANLQESYRKCNNRVKQEIGRLRESRDKYRREYVHELAQRQKDKDSWLQKSAGQSSVIKDLKREKAVLSASNKQLRLELKAIKQRLDRMGHLICDICMEKEKCTVTKCGHGFCSDCLNEVIHYAADEVTCPTCRKELDQEKDLWPIYLTEE</sequence>
<dbReference type="PROSITE" id="PS50089">
    <property type="entry name" value="ZF_RING_2"/>
    <property type="match status" value="1"/>
</dbReference>
<feature type="domain" description="RING-type" evidence="6">
    <location>
        <begin position="172"/>
        <end position="212"/>
    </location>
</feature>
<protein>
    <recommendedName>
        <fullName evidence="6">RING-type domain-containing protein</fullName>
    </recommendedName>
</protein>
<keyword evidence="1" id="KW-0479">Metal-binding</keyword>
<evidence type="ECO:0000313" key="7">
    <source>
        <dbReference type="EMBL" id="KAK5079439.1"/>
    </source>
</evidence>
<proteinExistence type="predicted"/>
<reference evidence="7 8" key="1">
    <citation type="submission" date="2023-08" db="EMBL/GenBank/DDBJ databases">
        <title>Black Yeasts Isolated from many extreme environments.</title>
        <authorList>
            <person name="Coleine C."/>
            <person name="Stajich J.E."/>
            <person name="Selbmann L."/>
        </authorList>
    </citation>
    <scope>NUCLEOTIDE SEQUENCE [LARGE SCALE GENOMIC DNA]</scope>
    <source>
        <strain evidence="7 8">CCFEE 5885</strain>
    </source>
</reference>
<dbReference type="InterPro" id="IPR001841">
    <property type="entry name" value="Znf_RING"/>
</dbReference>
<feature type="coiled-coil region" evidence="5">
    <location>
        <begin position="72"/>
        <end position="110"/>
    </location>
</feature>
<evidence type="ECO:0000256" key="5">
    <source>
        <dbReference type="SAM" id="Coils"/>
    </source>
</evidence>
<dbReference type="InterPro" id="IPR018957">
    <property type="entry name" value="Znf_C3HC4_RING-type"/>
</dbReference>
<evidence type="ECO:0000256" key="3">
    <source>
        <dbReference type="ARBA" id="ARBA00022833"/>
    </source>
</evidence>
<comment type="caution">
    <text evidence="7">The sequence shown here is derived from an EMBL/GenBank/DDBJ whole genome shotgun (WGS) entry which is preliminary data.</text>
</comment>
<evidence type="ECO:0000256" key="4">
    <source>
        <dbReference type="PROSITE-ProRule" id="PRU00175"/>
    </source>
</evidence>
<organism evidence="7 8">
    <name type="scientific">Lithohypha guttulata</name>
    <dbReference type="NCBI Taxonomy" id="1690604"/>
    <lineage>
        <taxon>Eukaryota</taxon>
        <taxon>Fungi</taxon>
        <taxon>Dikarya</taxon>
        <taxon>Ascomycota</taxon>
        <taxon>Pezizomycotina</taxon>
        <taxon>Eurotiomycetes</taxon>
        <taxon>Chaetothyriomycetidae</taxon>
        <taxon>Chaetothyriales</taxon>
        <taxon>Trichomeriaceae</taxon>
        <taxon>Lithohypha</taxon>
    </lineage>
</organism>
<evidence type="ECO:0000256" key="1">
    <source>
        <dbReference type="ARBA" id="ARBA00022723"/>
    </source>
</evidence>
<dbReference type="PROSITE" id="PS00518">
    <property type="entry name" value="ZF_RING_1"/>
    <property type="match status" value="1"/>
</dbReference>
<gene>
    <name evidence="7" type="ORF">LTR24_009279</name>
</gene>
<evidence type="ECO:0000256" key="2">
    <source>
        <dbReference type="ARBA" id="ARBA00022771"/>
    </source>
</evidence>
<dbReference type="PANTHER" id="PTHR23041">
    <property type="entry name" value="RING FINGER DOMAIN-CONTAINING"/>
    <property type="match status" value="1"/>
</dbReference>
<dbReference type="SUPFAM" id="SSF57850">
    <property type="entry name" value="RING/U-box"/>
    <property type="match status" value="1"/>
</dbReference>
<keyword evidence="2 4" id="KW-0863">Zinc-finger</keyword>
<evidence type="ECO:0000259" key="6">
    <source>
        <dbReference type="PROSITE" id="PS50089"/>
    </source>
</evidence>
<accession>A0ABR0JXG0</accession>